<sequence length="263" mass="29251">MTDYPLLIALFSVPFLLGRLRTFRKGLVTSLFILLLFLGNGSLLTLIVPISSAVFLFFMERKRAVPAREQSAFVKNPFSFMMTIFLISMAIFCAFGDAFYHYGLFLSLDEKILALGKQCASFGLLLGPLVLGNRCDRKGPFSAAVFLSLSAELSILFAGTAQSSALLFVIGNFLLSFSISGFFVLMPLLFSAFYGQENFLRMYPVSAASAALCWGVFRYFYISDWSKSVSPASFLLSLLILIVVSSFCVFHAWKRRLVLVQPI</sequence>
<proteinExistence type="predicted"/>
<dbReference type="Proteomes" id="UP000446866">
    <property type="component" value="Unassembled WGS sequence"/>
</dbReference>
<feature type="transmembrane region" description="Helical" evidence="1">
    <location>
        <begin position="234"/>
        <end position="253"/>
    </location>
</feature>
<keyword evidence="1" id="KW-1133">Transmembrane helix</keyword>
<keyword evidence="1" id="KW-0472">Membrane</keyword>
<gene>
    <name evidence="2" type="ORF">D0435_00880</name>
</gene>
<evidence type="ECO:0000256" key="1">
    <source>
        <dbReference type="SAM" id="Phobius"/>
    </source>
</evidence>
<name>A0A845QHR9_9FIRM</name>
<keyword evidence="3" id="KW-1185">Reference proteome</keyword>
<reference evidence="2 3" key="1">
    <citation type="submission" date="2018-08" db="EMBL/GenBank/DDBJ databases">
        <title>Murine metabolic-syndrome-specific gut microbial biobank.</title>
        <authorList>
            <person name="Liu C."/>
        </authorList>
    </citation>
    <scope>NUCLEOTIDE SEQUENCE [LARGE SCALE GENOMIC DNA]</scope>
    <source>
        <strain evidence="2 3">28</strain>
    </source>
</reference>
<dbReference type="RefSeq" id="WP_160200526.1">
    <property type="nucleotide sequence ID" value="NZ_QXWK01000001.1"/>
</dbReference>
<comment type="caution">
    <text evidence="2">The sequence shown here is derived from an EMBL/GenBank/DDBJ whole genome shotgun (WGS) entry which is preliminary data.</text>
</comment>
<feature type="transmembrane region" description="Helical" evidence="1">
    <location>
        <begin position="32"/>
        <end position="58"/>
    </location>
</feature>
<feature type="transmembrane region" description="Helical" evidence="1">
    <location>
        <begin position="143"/>
        <end position="161"/>
    </location>
</feature>
<feature type="transmembrane region" description="Helical" evidence="1">
    <location>
        <begin position="78"/>
        <end position="100"/>
    </location>
</feature>
<protein>
    <submittedName>
        <fullName evidence="2">Uncharacterized protein</fullName>
    </submittedName>
</protein>
<feature type="transmembrane region" description="Helical" evidence="1">
    <location>
        <begin position="167"/>
        <end position="190"/>
    </location>
</feature>
<feature type="transmembrane region" description="Helical" evidence="1">
    <location>
        <begin position="202"/>
        <end position="222"/>
    </location>
</feature>
<keyword evidence="1" id="KW-0812">Transmembrane</keyword>
<dbReference type="EMBL" id="QXWK01000001">
    <property type="protein sequence ID" value="NBH60227.1"/>
    <property type="molecule type" value="Genomic_DNA"/>
</dbReference>
<evidence type="ECO:0000313" key="2">
    <source>
        <dbReference type="EMBL" id="NBH60227.1"/>
    </source>
</evidence>
<organism evidence="2 3">
    <name type="scientific">Anaerotruncus colihominis</name>
    <dbReference type="NCBI Taxonomy" id="169435"/>
    <lineage>
        <taxon>Bacteria</taxon>
        <taxon>Bacillati</taxon>
        <taxon>Bacillota</taxon>
        <taxon>Clostridia</taxon>
        <taxon>Eubacteriales</taxon>
        <taxon>Oscillospiraceae</taxon>
        <taxon>Anaerotruncus</taxon>
    </lineage>
</organism>
<dbReference type="AlphaFoldDB" id="A0A845QHR9"/>
<evidence type="ECO:0000313" key="3">
    <source>
        <dbReference type="Proteomes" id="UP000446866"/>
    </source>
</evidence>
<accession>A0A845QHR9</accession>